<dbReference type="Pfam" id="PF00460">
    <property type="entry name" value="Flg_bb_rod"/>
    <property type="match status" value="1"/>
</dbReference>
<evidence type="ECO:0000256" key="2">
    <source>
        <dbReference type="RuleBase" id="RU362116"/>
    </source>
</evidence>
<proteinExistence type="inferred from homology"/>
<evidence type="ECO:0000259" key="5">
    <source>
        <dbReference type="Pfam" id="PF22692"/>
    </source>
</evidence>
<feature type="domain" description="Flagellar basal body rod protein N-terminal" evidence="3">
    <location>
        <begin position="6"/>
        <end position="34"/>
    </location>
</feature>
<protein>
    <submittedName>
        <fullName evidence="6">Flagellar hook-basal body protein</fullName>
    </submittedName>
</protein>
<dbReference type="PROSITE" id="PS00588">
    <property type="entry name" value="FLAGELLA_BB_ROD"/>
    <property type="match status" value="1"/>
</dbReference>
<name>A0ABY4CLZ8_9BACL</name>
<feature type="domain" description="Flagellar hook protein FlgE/F/G-like D1" evidence="5">
    <location>
        <begin position="102"/>
        <end position="175"/>
    </location>
</feature>
<dbReference type="Pfam" id="PF22692">
    <property type="entry name" value="LlgE_F_G_D1"/>
    <property type="match status" value="1"/>
</dbReference>
<dbReference type="InterPro" id="IPR020013">
    <property type="entry name" value="Flagellar_FlgE/F/G"/>
</dbReference>
<dbReference type="PANTHER" id="PTHR30435:SF19">
    <property type="entry name" value="FLAGELLAR BASAL-BODY ROD PROTEIN FLGG"/>
    <property type="match status" value="1"/>
</dbReference>
<dbReference type="Proteomes" id="UP000830167">
    <property type="component" value="Chromosome"/>
</dbReference>
<evidence type="ECO:0000259" key="3">
    <source>
        <dbReference type="Pfam" id="PF00460"/>
    </source>
</evidence>
<reference evidence="6" key="1">
    <citation type="submission" date="2021-12" db="EMBL/GenBank/DDBJ databases">
        <title>Alicyclobacillaceae gen. nov., sp. nov., isolated from chalcocite enrichment system.</title>
        <authorList>
            <person name="Jiang Z."/>
        </authorList>
    </citation>
    <scope>NUCLEOTIDE SEQUENCE</scope>
    <source>
        <strain evidence="6">MYW30-H2</strain>
    </source>
</reference>
<accession>A0ABY4CLZ8</accession>
<evidence type="ECO:0000313" key="7">
    <source>
        <dbReference type="Proteomes" id="UP000830167"/>
    </source>
</evidence>
<dbReference type="Pfam" id="PF06429">
    <property type="entry name" value="Flg_bbr_C"/>
    <property type="match status" value="1"/>
</dbReference>
<evidence type="ECO:0000259" key="4">
    <source>
        <dbReference type="Pfam" id="PF06429"/>
    </source>
</evidence>
<dbReference type="InterPro" id="IPR053967">
    <property type="entry name" value="LlgE_F_G-like_D1"/>
</dbReference>
<dbReference type="InterPro" id="IPR010930">
    <property type="entry name" value="Flg_bb/hook_C_dom"/>
</dbReference>
<sequence length="285" mass="30558">MQALWTAASGLLSQQRRINAISNNLANVDTVGYKSQSVSFQDLLYRQFDQKQMPTMAQTNPATLTRLSPLGLQLGSGVANTGPENDFSNGAMKVTSQPLDFAIQGNSFFAVQVPDGTGKTTLAYTRNGHFQIAEAPDGKQYLATDQGYKVTDANGQPIDLTGINPASIRVYPDGTLESGQKGQLTNLGQVGLFYFGDPETALRPAGNNVFAAVAGTPAPMSQLLAVTPQDTQNLGTIHQGFLEQSNVDTIQQMTDLIQTQHAFELDAKAITTADQMMAIANNLRN</sequence>
<evidence type="ECO:0000256" key="1">
    <source>
        <dbReference type="ARBA" id="ARBA00009677"/>
    </source>
</evidence>
<dbReference type="PANTHER" id="PTHR30435">
    <property type="entry name" value="FLAGELLAR PROTEIN"/>
    <property type="match status" value="1"/>
</dbReference>
<keyword evidence="6" id="KW-0969">Cilium</keyword>
<organism evidence="6 7">
    <name type="scientific">Fodinisporobacter ferrooxydans</name>
    <dbReference type="NCBI Taxonomy" id="2901836"/>
    <lineage>
        <taxon>Bacteria</taxon>
        <taxon>Bacillati</taxon>
        <taxon>Bacillota</taxon>
        <taxon>Bacilli</taxon>
        <taxon>Bacillales</taxon>
        <taxon>Alicyclobacillaceae</taxon>
        <taxon>Fodinisporobacter</taxon>
    </lineage>
</organism>
<evidence type="ECO:0000313" key="6">
    <source>
        <dbReference type="EMBL" id="UOF91525.1"/>
    </source>
</evidence>
<comment type="subcellular location">
    <subcellularLocation>
        <location evidence="2">Bacterial flagellum basal body</location>
    </subcellularLocation>
</comment>
<dbReference type="InterPro" id="IPR019776">
    <property type="entry name" value="Flagellar_basal_body_rod_CS"/>
</dbReference>
<feature type="domain" description="Flagellar basal-body/hook protein C-terminal" evidence="4">
    <location>
        <begin position="239"/>
        <end position="283"/>
    </location>
</feature>
<comment type="similarity">
    <text evidence="1 2">Belongs to the flagella basal body rod proteins family.</text>
</comment>
<dbReference type="SUPFAM" id="SSF117143">
    <property type="entry name" value="Flagellar hook protein flgE"/>
    <property type="match status" value="1"/>
</dbReference>
<dbReference type="InterPro" id="IPR001444">
    <property type="entry name" value="Flag_bb_rod_N"/>
</dbReference>
<keyword evidence="7" id="KW-1185">Reference proteome</keyword>
<dbReference type="RefSeq" id="WP_347438216.1">
    <property type="nucleotide sequence ID" value="NZ_CP089291.1"/>
</dbReference>
<gene>
    <name evidence="6" type="ORF">LSG31_04535</name>
</gene>
<keyword evidence="2" id="KW-0975">Bacterial flagellum</keyword>
<keyword evidence="6" id="KW-0966">Cell projection</keyword>
<dbReference type="EMBL" id="CP089291">
    <property type="protein sequence ID" value="UOF91525.1"/>
    <property type="molecule type" value="Genomic_DNA"/>
</dbReference>
<dbReference type="InterPro" id="IPR037925">
    <property type="entry name" value="FlgE/F/G-like"/>
</dbReference>
<dbReference type="NCBIfam" id="TIGR03506">
    <property type="entry name" value="FlgEFG_subfam"/>
    <property type="match status" value="1"/>
</dbReference>
<keyword evidence="6" id="KW-0282">Flagellum</keyword>